<dbReference type="PROSITE" id="PS51379">
    <property type="entry name" value="4FE4S_FER_2"/>
    <property type="match status" value="2"/>
</dbReference>
<evidence type="ECO:0000256" key="2">
    <source>
        <dbReference type="ARBA" id="ARBA00023004"/>
    </source>
</evidence>
<evidence type="ECO:0000313" key="5">
    <source>
        <dbReference type="EMBL" id="MSD26415.1"/>
    </source>
</evidence>
<dbReference type="Pfam" id="PF04432">
    <property type="entry name" value="FrhB_FdhB_C"/>
    <property type="match status" value="1"/>
</dbReference>
<dbReference type="PROSITE" id="PS00198">
    <property type="entry name" value="4FE4S_FER_1"/>
    <property type="match status" value="2"/>
</dbReference>
<dbReference type="AlphaFoldDB" id="A0A7X2M9I1"/>
<protein>
    <submittedName>
        <fullName evidence="5">4Fe-4S dicluster domain-containing protein</fullName>
    </submittedName>
</protein>
<dbReference type="Gene3D" id="3.30.70.20">
    <property type="match status" value="1"/>
</dbReference>
<dbReference type="InterPro" id="IPR052977">
    <property type="entry name" value="Polyferredoxin-like_ET"/>
</dbReference>
<dbReference type="PANTHER" id="PTHR43193:SF2">
    <property type="entry name" value="POLYFERREDOXIN PROTEIN FWDF"/>
    <property type="match status" value="1"/>
</dbReference>
<dbReference type="EMBL" id="WKQV01000003">
    <property type="protein sequence ID" value="MSD26415.1"/>
    <property type="molecule type" value="Genomic_DNA"/>
</dbReference>
<keyword evidence="1" id="KW-0479">Metal-binding</keyword>
<evidence type="ECO:0000256" key="3">
    <source>
        <dbReference type="ARBA" id="ARBA00023014"/>
    </source>
</evidence>
<feature type="domain" description="4Fe-4S ferredoxin-type" evidence="4">
    <location>
        <begin position="38"/>
        <end position="67"/>
    </location>
</feature>
<gene>
    <name evidence="5" type="ORF">GKE44_04345</name>
</gene>
<dbReference type="InterPro" id="IPR017896">
    <property type="entry name" value="4Fe4S_Fe-S-bd"/>
</dbReference>
<keyword evidence="2" id="KW-0408">Iron</keyword>
<dbReference type="InterPro" id="IPR017900">
    <property type="entry name" value="4Fe4S_Fe_S_CS"/>
</dbReference>
<dbReference type="Proteomes" id="UP000465607">
    <property type="component" value="Unassembled WGS sequence"/>
</dbReference>
<name>A0A7X2M9I1_9FIRM</name>
<comment type="caution">
    <text evidence="5">The sequence shown here is derived from an EMBL/GenBank/DDBJ whole genome shotgun (WGS) entry which is preliminary data.</text>
</comment>
<dbReference type="PANTHER" id="PTHR43193">
    <property type="match status" value="1"/>
</dbReference>
<dbReference type="GO" id="GO:0046872">
    <property type="term" value="F:metal ion binding"/>
    <property type="evidence" value="ECO:0007669"/>
    <property type="project" value="UniProtKB-KW"/>
</dbReference>
<evidence type="ECO:0000313" key="6">
    <source>
        <dbReference type="Proteomes" id="UP000465607"/>
    </source>
</evidence>
<dbReference type="Pfam" id="PF12838">
    <property type="entry name" value="Fer4_7"/>
    <property type="match status" value="1"/>
</dbReference>
<sequence length="409" mass="45961">MSEIILYKDKKECCGCGACMNICPKSAIKMQADEYGFIYPVIQQDLCVQCGACMTVCGYQNKPKTEEPKKVYAAASKNSVLLRKSASGGAFAVIAEAVLKNEGIVYGAALPMENGILEPKHIRVDSLDKLILLQGSKYVQSEIGDTYSQAKRDLIQGKVVLFSGTPCQIAGLKKYLKKEYNNLITIDIICHGVPSKRLFQDFIEFHGKKLGGKITEFYFRDKTKGQGMITRSVYVGEGHGFKEKVLMGGCTAYIHFFSKSYTYRENCYSCPFASEERVGDLTVGDFWGFHEEYPSYDVKQGLSNGKGISCLLVNTDKGNNVLEQCEDQFALMTSDFEKVAKHNDQLYSPSKYSPKREEILKLYKEKGYEAVNQYFHKTCKKDIVKYTISGMVPKGLKRTIKKVMGRIKR</sequence>
<dbReference type="GO" id="GO:0051536">
    <property type="term" value="F:iron-sulfur cluster binding"/>
    <property type="evidence" value="ECO:0007669"/>
    <property type="project" value="UniProtKB-KW"/>
</dbReference>
<dbReference type="SUPFAM" id="SSF54862">
    <property type="entry name" value="4Fe-4S ferredoxins"/>
    <property type="match status" value="1"/>
</dbReference>
<accession>A0A7X2M9I1</accession>
<feature type="domain" description="4Fe-4S ferredoxin-type" evidence="4">
    <location>
        <begin position="4"/>
        <end position="33"/>
    </location>
</feature>
<dbReference type="RefSeq" id="WP_154268828.1">
    <property type="nucleotide sequence ID" value="NZ_WKQO01000003.1"/>
</dbReference>
<evidence type="ECO:0000259" key="4">
    <source>
        <dbReference type="PROSITE" id="PS51379"/>
    </source>
</evidence>
<reference evidence="5 6" key="1">
    <citation type="journal article" date="2019" name="Nat. Med.">
        <title>A library of human gut bacterial isolates paired with longitudinal multiomics data enables mechanistic microbiome research.</title>
        <authorList>
            <person name="Poyet M."/>
            <person name="Groussin M."/>
            <person name="Gibbons S.M."/>
            <person name="Avila-Pacheco J."/>
            <person name="Jiang X."/>
            <person name="Kearney S.M."/>
            <person name="Perrotta A.R."/>
            <person name="Berdy B."/>
            <person name="Zhao S."/>
            <person name="Lieberman T.D."/>
            <person name="Swanson P.K."/>
            <person name="Smith M."/>
            <person name="Roesemann S."/>
            <person name="Alexander J.E."/>
            <person name="Rich S.A."/>
            <person name="Livny J."/>
            <person name="Vlamakis H."/>
            <person name="Clish C."/>
            <person name="Bullock K."/>
            <person name="Deik A."/>
            <person name="Scott J."/>
            <person name="Pierce K.A."/>
            <person name="Xavier R.J."/>
            <person name="Alm E.J."/>
        </authorList>
    </citation>
    <scope>NUCLEOTIDE SEQUENCE [LARGE SCALE GENOMIC DNA]</scope>
    <source>
        <strain evidence="5 6">BIOML-A5</strain>
    </source>
</reference>
<evidence type="ECO:0000256" key="1">
    <source>
        <dbReference type="ARBA" id="ARBA00022723"/>
    </source>
</evidence>
<keyword evidence="3" id="KW-0411">Iron-sulfur</keyword>
<dbReference type="InterPro" id="IPR007525">
    <property type="entry name" value="FrhB_FdhB_C"/>
</dbReference>
<organism evidence="5 6">
    <name type="scientific">Agathobacter rectalis</name>
    <dbReference type="NCBI Taxonomy" id="39491"/>
    <lineage>
        <taxon>Bacteria</taxon>
        <taxon>Bacillati</taxon>
        <taxon>Bacillota</taxon>
        <taxon>Clostridia</taxon>
        <taxon>Lachnospirales</taxon>
        <taxon>Lachnospiraceae</taxon>
        <taxon>Agathobacter</taxon>
    </lineage>
</organism>
<proteinExistence type="predicted"/>